<evidence type="ECO:0000313" key="11">
    <source>
        <dbReference type="EMBL" id="HFJ53120.1"/>
    </source>
</evidence>
<keyword evidence="5" id="KW-0732">Signal</keyword>
<comment type="similarity">
    <text evidence="8">Belongs to the TonB-dependent receptor family.</text>
</comment>
<dbReference type="GO" id="GO:0009279">
    <property type="term" value="C:cell outer membrane"/>
    <property type="evidence" value="ECO:0007669"/>
    <property type="project" value="UniProtKB-SubCell"/>
</dbReference>
<dbReference type="PANTHER" id="PTHR30069">
    <property type="entry name" value="TONB-DEPENDENT OUTER MEMBRANE RECEPTOR"/>
    <property type="match status" value="1"/>
</dbReference>
<evidence type="ECO:0000256" key="6">
    <source>
        <dbReference type="ARBA" id="ARBA00023136"/>
    </source>
</evidence>
<dbReference type="InterPro" id="IPR036942">
    <property type="entry name" value="Beta-barrel_TonB_sf"/>
</dbReference>
<dbReference type="SUPFAM" id="SSF56935">
    <property type="entry name" value="Porins"/>
    <property type="match status" value="1"/>
</dbReference>
<proteinExistence type="inferred from homology"/>
<keyword evidence="10" id="KW-0675">Receptor</keyword>
<dbReference type="Gene3D" id="2.170.130.10">
    <property type="entry name" value="TonB-dependent receptor, plug domain"/>
    <property type="match status" value="1"/>
</dbReference>
<keyword evidence="3 8" id="KW-1134">Transmembrane beta strand</keyword>
<dbReference type="InterPro" id="IPR012910">
    <property type="entry name" value="Plug_dom"/>
</dbReference>
<evidence type="ECO:0000256" key="8">
    <source>
        <dbReference type="PROSITE-ProRule" id="PRU01360"/>
    </source>
</evidence>
<gene>
    <name evidence="10" type="ORF">ENP94_06170</name>
    <name evidence="11" type="ORF">ENS16_00285</name>
</gene>
<dbReference type="InterPro" id="IPR037066">
    <property type="entry name" value="Plug_dom_sf"/>
</dbReference>
<dbReference type="GO" id="GO:0015344">
    <property type="term" value="F:siderophore uptake transmembrane transporter activity"/>
    <property type="evidence" value="ECO:0007669"/>
    <property type="project" value="TreeGrafter"/>
</dbReference>
<evidence type="ECO:0000256" key="4">
    <source>
        <dbReference type="ARBA" id="ARBA00022692"/>
    </source>
</evidence>
<evidence type="ECO:0000256" key="1">
    <source>
        <dbReference type="ARBA" id="ARBA00004571"/>
    </source>
</evidence>
<evidence type="ECO:0000256" key="5">
    <source>
        <dbReference type="ARBA" id="ARBA00022729"/>
    </source>
</evidence>
<evidence type="ECO:0000256" key="3">
    <source>
        <dbReference type="ARBA" id="ARBA00022452"/>
    </source>
</evidence>
<dbReference type="PANTHER" id="PTHR30069:SF29">
    <property type="entry name" value="HEMOGLOBIN AND HEMOGLOBIN-HAPTOGLOBIN-BINDING PROTEIN 1-RELATED"/>
    <property type="match status" value="1"/>
</dbReference>
<dbReference type="Gene3D" id="2.60.40.1120">
    <property type="entry name" value="Carboxypeptidase-like, regulatory domain"/>
    <property type="match status" value="1"/>
</dbReference>
<comment type="subcellular location">
    <subcellularLocation>
        <location evidence="1 8">Cell outer membrane</location>
        <topology evidence="1 8">Multi-pass membrane protein</topology>
    </subcellularLocation>
</comment>
<name>A0A7C1NFM9_UNCW3</name>
<dbReference type="PROSITE" id="PS52016">
    <property type="entry name" value="TONB_DEPENDENT_REC_3"/>
    <property type="match status" value="1"/>
</dbReference>
<dbReference type="SUPFAM" id="SSF49464">
    <property type="entry name" value="Carboxypeptidase regulatory domain-like"/>
    <property type="match status" value="1"/>
</dbReference>
<keyword evidence="2 8" id="KW-0813">Transport</keyword>
<protein>
    <submittedName>
        <fullName evidence="10">TonB-dependent receptor</fullName>
    </submittedName>
</protein>
<evidence type="ECO:0000259" key="9">
    <source>
        <dbReference type="Pfam" id="PF07715"/>
    </source>
</evidence>
<dbReference type="GO" id="GO:0044718">
    <property type="term" value="P:siderophore transmembrane transport"/>
    <property type="evidence" value="ECO:0007669"/>
    <property type="project" value="TreeGrafter"/>
</dbReference>
<dbReference type="Pfam" id="PF13715">
    <property type="entry name" value="CarbopepD_reg_2"/>
    <property type="match status" value="1"/>
</dbReference>
<keyword evidence="4 8" id="KW-0812">Transmembrane</keyword>
<dbReference type="AlphaFoldDB" id="A0A7C1NFM9"/>
<dbReference type="InterPro" id="IPR039426">
    <property type="entry name" value="TonB-dep_rcpt-like"/>
</dbReference>
<keyword evidence="6 8" id="KW-0472">Membrane</keyword>
<feature type="domain" description="TonB-dependent receptor plug" evidence="9">
    <location>
        <begin position="139"/>
        <end position="214"/>
    </location>
</feature>
<dbReference type="InterPro" id="IPR008969">
    <property type="entry name" value="CarboxyPept-like_regulatory"/>
</dbReference>
<evidence type="ECO:0000256" key="2">
    <source>
        <dbReference type="ARBA" id="ARBA00022448"/>
    </source>
</evidence>
<comment type="caution">
    <text evidence="10">The sequence shown here is derived from an EMBL/GenBank/DDBJ whole genome shotgun (WGS) entry which is preliminary data.</text>
</comment>
<dbReference type="Gene3D" id="2.40.170.20">
    <property type="entry name" value="TonB-dependent receptor, beta-barrel domain"/>
    <property type="match status" value="1"/>
</dbReference>
<keyword evidence="7 8" id="KW-0998">Cell outer membrane</keyword>
<dbReference type="Pfam" id="PF07715">
    <property type="entry name" value="Plug"/>
    <property type="match status" value="1"/>
</dbReference>
<sequence length="738" mass="82633">MLLTVLFLALETVHPGAVNGVVRDARTGEPLAYANVELQGTGLGTVTNASGYYYLGGVDPGSYQLKISYIGFQTLRQPVSVREGQVSTVNAELTPEPVKLGEVKVTAARARFEREAVVSTQRLDTRQLVLLPKLGGEVDIIRSVQLLPGVITVSDFSNKLYIRGGSPDQNLILLDGITVYNPSHLFGVFSPFVPEAVSDVQLLAGGFPAKYGSRLSSVLDVTTREGNSRSYSGEGSVSMIAAKGIVEGPIPQGSFLFAGRRTYLPDLLLKAFGVPGLNYYFYDLMGKVNYHLNPDHRLSLAGLGAEDVLSFWDPAQPDAFKSRLTWGNRGAALRLTSIWTPVIYGDLLAAWSSFFSDFSVKFQDAGDVSMKGDLTTYQLKADFTCYLHDRHTLGFGADLQKNGVGLKVQFDTMRFAPRDTLIPLAVYLEDQWELISKRLMVRPGLRFAWYSKGSRFEPEPRLGTKLFLGKNTAWNTALGRYTQPLVTLNSTEAIFSIYDVWVPVRANRKLPAAWHYITGVEHWLRDDLTLQVEAYYKDYRHLLEARYGEVFTPPDSLLDARGYSLGAELLVRKTAGRVNGWLAYSWMWTRREAGGETYYPHYDRRHSLNLVLNFPAVLLGYDLSLRWTLGTGLPYAGIAGFYYRTIERPGGPAERQLELIYSDRDAFRYPAYHRLDLSLSRTGRLGRFEASVFLDIINLYNARNVLLYYWDTAADGRPVRHQVSMLPTLPTLGIRMKF</sequence>
<reference evidence="10" key="1">
    <citation type="journal article" date="2020" name="mSystems">
        <title>Genome- and Community-Level Interaction Insights into Carbon Utilization and Element Cycling Functions of Hydrothermarchaeota in Hydrothermal Sediment.</title>
        <authorList>
            <person name="Zhou Z."/>
            <person name="Liu Y."/>
            <person name="Xu W."/>
            <person name="Pan J."/>
            <person name="Luo Z.H."/>
            <person name="Li M."/>
        </authorList>
    </citation>
    <scope>NUCLEOTIDE SEQUENCE [LARGE SCALE GENOMIC DNA]</scope>
    <source>
        <strain evidence="10">SpSt-265</strain>
        <strain evidence="11">SpSt-465</strain>
    </source>
</reference>
<organism evidence="10">
    <name type="scientific">candidate division WOR-3 bacterium</name>
    <dbReference type="NCBI Taxonomy" id="2052148"/>
    <lineage>
        <taxon>Bacteria</taxon>
        <taxon>Bacteria division WOR-3</taxon>
    </lineage>
</organism>
<dbReference type="EMBL" id="DSTU01000001">
    <property type="protein sequence ID" value="HFJ53120.1"/>
    <property type="molecule type" value="Genomic_DNA"/>
</dbReference>
<accession>A0A7C1NFM9</accession>
<evidence type="ECO:0000313" key="10">
    <source>
        <dbReference type="EMBL" id="HEA87577.1"/>
    </source>
</evidence>
<dbReference type="EMBL" id="DSLG01000007">
    <property type="protein sequence ID" value="HEA87577.1"/>
    <property type="molecule type" value="Genomic_DNA"/>
</dbReference>
<evidence type="ECO:0000256" key="7">
    <source>
        <dbReference type="ARBA" id="ARBA00023237"/>
    </source>
</evidence>